<reference evidence="1" key="1">
    <citation type="submission" date="2020-06" db="EMBL/GenBank/DDBJ databases">
        <authorList>
            <person name="Li T."/>
            <person name="Hu X."/>
            <person name="Zhang T."/>
            <person name="Song X."/>
            <person name="Zhang H."/>
            <person name="Dai N."/>
            <person name="Sheng W."/>
            <person name="Hou X."/>
            <person name="Wei L."/>
        </authorList>
    </citation>
    <scope>NUCLEOTIDE SEQUENCE</scope>
    <source>
        <strain evidence="1">G02</strain>
        <tissue evidence="1">Leaf</tissue>
    </source>
</reference>
<sequence>MGSRSLWKRLDRVLVNEAWLVKWPHKVLVCTAEHIRPLTLDTLGAQTLFDKYKESTLLQLVKLCQLTYCKAVQQETIPIGGNRTNRAIDLSFLQPALKHILTMEEATALISQVTVDEVKEAFFDISEDSAPGPDGYTSAFFKAAWPVIGGDISAAVVEFFQSGRLLKQINATLWY</sequence>
<reference evidence="1" key="2">
    <citation type="journal article" date="2024" name="Plant">
        <title>Genomic evolution and insights into agronomic trait innovations of Sesamum species.</title>
        <authorList>
            <person name="Miao H."/>
            <person name="Wang L."/>
            <person name="Qu L."/>
            <person name="Liu H."/>
            <person name="Sun Y."/>
            <person name="Le M."/>
            <person name="Wang Q."/>
            <person name="Wei S."/>
            <person name="Zheng Y."/>
            <person name="Lin W."/>
            <person name="Duan Y."/>
            <person name="Cao H."/>
            <person name="Xiong S."/>
            <person name="Wang X."/>
            <person name="Wei L."/>
            <person name="Li C."/>
            <person name="Ma Q."/>
            <person name="Ju M."/>
            <person name="Zhao R."/>
            <person name="Li G."/>
            <person name="Mu C."/>
            <person name="Tian Q."/>
            <person name="Mei H."/>
            <person name="Zhang T."/>
            <person name="Gao T."/>
            <person name="Zhang H."/>
        </authorList>
    </citation>
    <scope>NUCLEOTIDE SEQUENCE</scope>
    <source>
        <strain evidence="1">G02</strain>
    </source>
</reference>
<comment type="caution">
    <text evidence="1">The sequence shown here is derived from an EMBL/GenBank/DDBJ whole genome shotgun (WGS) entry which is preliminary data.</text>
</comment>
<proteinExistence type="predicted"/>
<accession>A0AAW2JAJ4</accession>
<dbReference type="AlphaFoldDB" id="A0AAW2JAJ4"/>
<name>A0AAW2JAJ4_SESRA</name>
<organism evidence="1">
    <name type="scientific">Sesamum radiatum</name>
    <name type="common">Black benniseed</name>
    <dbReference type="NCBI Taxonomy" id="300843"/>
    <lineage>
        <taxon>Eukaryota</taxon>
        <taxon>Viridiplantae</taxon>
        <taxon>Streptophyta</taxon>
        <taxon>Embryophyta</taxon>
        <taxon>Tracheophyta</taxon>
        <taxon>Spermatophyta</taxon>
        <taxon>Magnoliopsida</taxon>
        <taxon>eudicotyledons</taxon>
        <taxon>Gunneridae</taxon>
        <taxon>Pentapetalae</taxon>
        <taxon>asterids</taxon>
        <taxon>lamiids</taxon>
        <taxon>Lamiales</taxon>
        <taxon>Pedaliaceae</taxon>
        <taxon>Sesamum</taxon>
    </lineage>
</organism>
<gene>
    <name evidence="1" type="ORF">Sradi_7013500</name>
</gene>
<protein>
    <submittedName>
        <fullName evidence="1">Uncharacterized protein</fullName>
    </submittedName>
</protein>
<evidence type="ECO:0000313" key="1">
    <source>
        <dbReference type="EMBL" id="KAL0291779.1"/>
    </source>
</evidence>
<dbReference type="EMBL" id="JACGWJ010000498">
    <property type="protein sequence ID" value="KAL0291779.1"/>
    <property type="molecule type" value="Genomic_DNA"/>
</dbReference>